<dbReference type="InterPro" id="IPR022770">
    <property type="entry name" value="IucA/IucC-like_C"/>
</dbReference>
<evidence type="ECO:0000256" key="1">
    <source>
        <dbReference type="ARBA" id="ARBA00007832"/>
    </source>
</evidence>
<dbReference type="InterPro" id="IPR007310">
    <property type="entry name" value="Aerobactin_biosyn_IucA/IucC_N"/>
</dbReference>
<proteinExistence type="inferred from homology"/>
<dbReference type="GO" id="GO:0019290">
    <property type="term" value="P:siderophore biosynthetic process"/>
    <property type="evidence" value="ECO:0007669"/>
    <property type="project" value="InterPro"/>
</dbReference>
<gene>
    <name evidence="4" type="ORF">NITFAB_1365</name>
</gene>
<protein>
    <recommendedName>
        <fullName evidence="5">Siderophore biosynthesis protein</fullName>
    </recommendedName>
</protein>
<dbReference type="GO" id="GO:0016881">
    <property type="term" value="F:acid-amino acid ligase activity"/>
    <property type="evidence" value="ECO:0007669"/>
    <property type="project" value="UniProtKB-ARBA"/>
</dbReference>
<feature type="domain" description="Aerobactin siderophore biosynthesis IucA/IucC-like C-terminal" evidence="3">
    <location>
        <begin position="427"/>
        <end position="580"/>
    </location>
</feature>
<dbReference type="AlphaFoldDB" id="A0A2X0SLG8"/>
<evidence type="ECO:0000259" key="3">
    <source>
        <dbReference type="Pfam" id="PF06276"/>
    </source>
</evidence>
<dbReference type="InterPro" id="IPR037455">
    <property type="entry name" value="LucA/IucC-like"/>
</dbReference>
<dbReference type="PANTHER" id="PTHR34384">
    <property type="entry name" value="L-2,3-DIAMINOPROPANOATE--CITRATE LIGASE"/>
    <property type="match status" value="1"/>
</dbReference>
<dbReference type="Pfam" id="PF04183">
    <property type="entry name" value="IucA_IucC"/>
    <property type="match status" value="1"/>
</dbReference>
<evidence type="ECO:0000259" key="2">
    <source>
        <dbReference type="Pfam" id="PF04183"/>
    </source>
</evidence>
<feature type="domain" description="Aerobactin siderophore biosynthesis IucA/IucC N-terminal" evidence="2">
    <location>
        <begin position="188"/>
        <end position="404"/>
    </location>
</feature>
<dbReference type="PANTHER" id="PTHR34384:SF5">
    <property type="entry name" value="L-2,3-DIAMINOPROPANOATE--CITRATE LIGASE"/>
    <property type="match status" value="1"/>
</dbReference>
<sequence length="616" mass="70977">MSLSVKESGNNISIQKIAEEHSEYIRQRVVDALLREDVRQCVTRSERLTIIELPEELDLYANISFDWIKITHFDECGYLWIPVIDSEFMQDLRVAGFPLIWQKSNYLNELSIVEDIISCFSIGLSLSAKSAFDAFSEECQIAIEHRWFSELERERWFQELRMFHSLDVSTSGTNWHTTLLHYDRIGAFLDHPFYPTARAKLGFDINALSLYSPEFQKDFYLRWLAVPLIYYYPNKNNEHRLPSLWPTFEDVGLPASMAESHALIPVHPFVWENDLSGFLVEAEQLEAIHAPRPYLRVVPTLSVRTVVMLDMPEWHLKLPLTIRTLGAKNIRTIKPSTILDGDIIQTILEKIVANEPSITNRVLLTREDCGGHVNNHAYLGFILRHYPVEKLNESTLIPVAALMAQTSTGITVAEEVAGNYYDNDLEAFLSDYFNLTLRLHLLLWLRYGIALESNQQNSVIVLNREEPRLRILLKDNDSARIHLNYLVNRWPCFAPWITQLQDRRILVADELPLAQMFTTITLQLNIAVLVERYANILGLSVATLYLRIRNQIKIILSEFESAGENIQLANQLLLEENQLYIKYLLIAATLTEKTETGATDVNKFYGYSAPNFLKTV</sequence>
<evidence type="ECO:0008006" key="5">
    <source>
        <dbReference type="Google" id="ProtNLM"/>
    </source>
</evidence>
<organism evidence="4">
    <name type="scientific">Candidatus Nitrotoga fabula</name>
    <dbReference type="NCBI Taxonomy" id="2182327"/>
    <lineage>
        <taxon>Bacteria</taxon>
        <taxon>Pseudomonadati</taxon>
        <taxon>Pseudomonadota</taxon>
        <taxon>Betaproteobacteria</taxon>
        <taxon>Nitrosomonadales</taxon>
        <taxon>Gallionellaceae</taxon>
        <taxon>Candidatus Nitrotoga</taxon>
    </lineage>
</organism>
<dbReference type="Gene3D" id="1.10.510.40">
    <property type="match status" value="1"/>
</dbReference>
<evidence type="ECO:0000313" key="4">
    <source>
        <dbReference type="EMBL" id="SPS05775.1"/>
    </source>
</evidence>
<comment type="similarity">
    <text evidence="1">Belongs to the IucA/IucC family.</text>
</comment>
<reference evidence="4" key="1">
    <citation type="submission" date="2018-05" db="EMBL/GenBank/DDBJ databases">
        <authorList>
            <person name="Lanie J.A."/>
            <person name="Ng W.-L."/>
            <person name="Kazmierczak K.M."/>
            <person name="Andrzejewski T.M."/>
            <person name="Davidsen T.M."/>
            <person name="Wayne K.J."/>
            <person name="Tettelin H."/>
            <person name="Glass J.I."/>
            <person name="Rusch D."/>
            <person name="Podicherti R."/>
            <person name="Tsui H.-C.T."/>
            <person name="Winkler M.E."/>
        </authorList>
    </citation>
    <scope>NUCLEOTIDE SEQUENCE</scope>
    <source>
        <strain evidence="4">KNB</strain>
    </source>
</reference>
<accession>A0A2X0SLG8</accession>
<dbReference type="Pfam" id="PF06276">
    <property type="entry name" value="FhuF"/>
    <property type="match status" value="1"/>
</dbReference>
<dbReference type="EMBL" id="LS423452">
    <property type="protein sequence ID" value="SPS05775.1"/>
    <property type="molecule type" value="Genomic_DNA"/>
</dbReference>
<name>A0A2X0SLG8_9PROT</name>